<dbReference type="GO" id="GO:0008047">
    <property type="term" value="F:enzyme activator activity"/>
    <property type="evidence" value="ECO:0007669"/>
    <property type="project" value="InterPro"/>
</dbReference>
<dbReference type="OrthoDB" id="440673at2759"/>
<evidence type="ECO:0000256" key="1">
    <source>
        <dbReference type="ARBA" id="ARBA00004496"/>
    </source>
</evidence>
<dbReference type="InterPro" id="IPR010334">
    <property type="entry name" value="Dcp1"/>
</dbReference>
<dbReference type="InterPro" id="IPR011993">
    <property type="entry name" value="PH-like_dom_sf"/>
</dbReference>
<evidence type="ECO:0000313" key="6">
    <source>
        <dbReference type="Proteomes" id="UP000187209"/>
    </source>
</evidence>
<dbReference type="Gene3D" id="2.30.29.30">
    <property type="entry name" value="Pleckstrin-homology domain (PH domain)/Phosphotyrosine-binding domain (PTB)"/>
    <property type="match status" value="1"/>
</dbReference>
<keyword evidence="4" id="KW-0507">mRNA processing</keyword>
<proteinExistence type="inferred from homology"/>
<sequence>MDRDGLLTMLRNRLDKAIIDVVFEIQHAVYYVFSELNGTWNKGDIEGPLMLVKRSQEPYYCLIILNKTHCNSFYQQVTSDTLFEKKHPQLICVRDKSKSVHGIWSANTELIEGLYKKLQDVSNIDSQSKMLKNLLDIGGETMSNKSPDSIFDSRPIDFTGQMAEEVLRPEFFKKGVVFEDRAEVVSEREKIRNIVVALATSNEFLDILALAIRGREFGGKF</sequence>
<evidence type="ECO:0000256" key="2">
    <source>
        <dbReference type="ARBA" id="ARBA00008778"/>
    </source>
</evidence>
<dbReference type="GO" id="GO:0000290">
    <property type="term" value="P:deadenylation-dependent decapping of nuclear-transcribed mRNA"/>
    <property type="evidence" value="ECO:0007669"/>
    <property type="project" value="InterPro"/>
</dbReference>
<dbReference type="GO" id="GO:0000932">
    <property type="term" value="C:P-body"/>
    <property type="evidence" value="ECO:0007669"/>
    <property type="project" value="TreeGrafter"/>
</dbReference>
<protein>
    <submittedName>
        <fullName evidence="5">Uncharacterized protein</fullName>
    </submittedName>
</protein>
<dbReference type="Pfam" id="PF06058">
    <property type="entry name" value="DCP1"/>
    <property type="match status" value="1"/>
</dbReference>
<comment type="similarity">
    <text evidence="2">Belongs to the DCP1 family.</text>
</comment>
<dbReference type="GO" id="GO:0003729">
    <property type="term" value="F:mRNA binding"/>
    <property type="evidence" value="ECO:0007669"/>
    <property type="project" value="TreeGrafter"/>
</dbReference>
<comment type="subcellular location">
    <subcellularLocation>
        <location evidence="1">Cytoplasm</location>
    </subcellularLocation>
</comment>
<dbReference type="PANTHER" id="PTHR16290">
    <property type="entry name" value="TRANSCRIPTION FACTOR SMIF DECAPPING ENZYME DCP1"/>
    <property type="match status" value="1"/>
</dbReference>
<dbReference type="AlphaFoldDB" id="A0A1R2BJ87"/>
<accession>A0A1R2BJ87</accession>
<evidence type="ECO:0000256" key="3">
    <source>
        <dbReference type="ARBA" id="ARBA00022490"/>
    </source>
</evidence>
<dbReference type="EMBL" id="MPUH01000608">
    <property type="protein sequence ID" value="OMJ76840.1"/>
    <property type="molecule type" value="Genomic_DNA"/>
</dbReference>
<evidence type="ECO:0000256" key="4">
    <source>
        <dbReference type="ARBA" id="ARBA00022664"/>
    </source>
</evidence>
<keyword evidence="3" id="KW-0963">Cytoplasm</keyword>
<dbReference type="PANTHER" id="PTHR16290:SF0">
    <property type="entry name" value="DECAPPING PROTEIN 1, ISOFORM A"/>
    <property type="match status" value="1"/>
</dbReference>
<dbReference type="SUPFAM" id="SSF50729">
    <property type="entry name" value="PH domain-like"/>
    <property type="match status" value="1"/>
</dbReference>
<gene>
    <name evidence="5" type="ORF">SteCoe_23686</name>
</gene>
<dbReference type="GO" id="GO:0031087">
    <property type="term" value="P:deadenylation-independent decapping of nuclear-transcribed mRNA"/>
    <property type="evidence" value="ECO:0007669"/>
    <property type="project" value="TreeGrafter"/>
</dbReference>
<organism evidence="5 6">
    <name type="scientific">Stentor coeruleus</name>
    <dbReference type="NCBI Taxonomy" id="5963"/>
    <lineage>
        <taxon>Eukaryota</taxon>
        <taxon>Sar</taxon>
        <taxon>Alveolata</taxon>
        <taxon>Ciliophora</taxon>
        <taxon>Postciliodesmatophora</taxon>
        <taxon>Heterotrichea</taxon>
        <taxon>Heterotrichida</taxon>
        <taxon>Stentoridae</taxon>
        <taxon>Stentor</taxon>
    </lineage>
</organism>
<dbReference type="Proteomes" id="UP000187209">
    <property type="component" value="Unassembled WGS sequence"/>
</dbReference>
<evidence type="ECO:0000313" key="5">
    <source>
        <dbReference type="EMBL" id="OMJ76840.1"/>
    </source>
</evidence>
<keyword evidence="6" id="KW-1185">Reference proteome</keyword>
<dbReference type="GO" id="GO:0006397">
    <property type="term" value="P:mRNA processing"/>
    <property type="evidence" value="ECO:0007669"/>
    <property type="project" value="UniProtKB-KW"/>
</dbReference>
<name>A0A1R2BJ87_9CILI</name>
<comment type="caution">
    <text evidence="5">The sequence shown here is derived from an EMBL/GenBank/DDBJ whole genome shotgun (WGS) entry which is preliminary data.</text>
</comment>
<reference evidence="5 6" key="1">
    <citation type="submission" date="2016-11" db="EMBL/GenBank/DDBJ databases">
        <title>The macronuclear genome of Stentor coeruleus: a giant cell with tiny introns.</title>
        <authorList>
            <person name="Slabodnick M."/>
            <person name="Ruby J.G."/>
            <person name="Reiff S.B."/>
            <person name="Swart E.C."/>
            <person name="Gosai S."/>
            <person name="Prabakaran S."/>
            <person name="Witkowska E."/>
            <person name="Larue G.E."/>
            <person name="Fisher S."/>
            <person name="Freeman R.M."/>
            <person name="Gunawardena J."/>
            <person name="Chu W."/>
            <person name="Stover N.A."/>
            <person name="Gregory B.D."/>
            <person name="Nowacki M."/>
            <person name="Derisi J."/>
            <person name="Roy S.W."/>
            <person name="Marshall W.F."/>
            <person name="Sood P."/>
        </authorList>
    </citation>
    <scope>NUCLEOTIDE SEQUENCE [LARGE SCALE GENOMIC DNA]</scope>
    <source>
        <strain evidence="5">WM001</strain>
    </source>
</reference>